<dbReference type="OrthoDB" id="3252838at2"/>
<reference evidence="3" key="1">
    <citation type="submission" date="2016-10" db="EMBL/GenBank/DDBJ databases">
        <authorList>
            <person name="Varghese N."/>
            <person name="Submissions S."/>
        </authorList>
    </citation>
    <scope>NUCLEOTIDE SEQUENCE [LARGE SCALE GENOMIC DNA]</scope>
    <source>
        <strain evidence="3">CGMCC 4.6609</strain>
    </source>
</reference>
<dbReference type="Proteomes" id="UP000199691">
    <property type="component" value="Unassembled WGS sequence"/>
</dbReference>
<proteinExistence type="predicted"/>
<name>A0A1H0X4B2_9PSEU</name>
<sequence length="95" mass="10328">MEADAPPVRTWLDARRVVLDEVALTACLQHRLPLRSNVVLVTASAAKRTPWVEAVRMGVEQIYDLPIAAAALAVKIRGAEHALIIVGTKRLSGHL</sequence>
<organism evidence="2 3">
    <name type="scientific">Lentzea jiangxiensis</name>
    <dbReference type="NCBI Taxonomy" id="641025"/>
    <lineage>
        <taxon>Bacteria</taxon>
        <taxon>Bacillati</taxon>
        <taxon>Actinomycetota</taxon>
        <taxon>Actinomycetes</taxon>
        <taxon>Pseudonocardiales</taxon>
        <taxon>Pseudonocardiaceae</taxon>
        <taxon>Lentzea</taxon>
    </lineage>
</organism>
<keyword evidence="3" id="KW-1185">Reference proteome</keyword>
<accession>A0A1H0X4B2</accession>
<gene>
    <name evidence="2" type="ORF">SAMN05421507_1344</name>
</gene>
<dbReference type="AlphaFoldDB" id="A0A1H0X4B2"/>
<dbReference type="EMBL" id="FNIX01000034">
    <property type="protein sequence ID" value="SDP97787.1"/>
    <property type="molecule type" value="Genomic_DNA"/>
</dbReference>
<feature type="domain" description="Rv3660c-like CheY-like N-terminal" evidence="1">
    <location>
        <begin position="7"/>
        <end position="76"/>
    </location>
</feature>
<dbReference type="InterPro" id="IPR059050">
    <property type="entry name" value="Rv3660c_N"/>
</dbReference>
<evidence type="ECO:0000313" key="2">
    <source>
        <dbReference type="EMBL" id="SDP97787.1"/>
    </source>
</evidence>
<dbReference type="RefSeq" id="WP_143023048.1">
    <property type="nucleotide sequence ID" value="NZ_FNIX01000034.1"/>
</dbReference>
<evidence type="ECO:0000313" key="3">
    <source>
        <dbReference type="Proteomes" id="UP000199691"/>
    </source>
</evidence>
<evidence type="ECO:0000259" key="1">
    <source>
        <dbReference type="Pfam" id="PF26563"/>
    </source>
</evidence>
<protein>
    <recommendedName>
        <fullName evidence="1">Rv3660c-like CheY-like N-terminal domain-containing protein</fullName>
    </recommendedName>
</protein>
<dbReference type="Pfam" id="PF26563">
    <property type="entry name" value="Rv3660c_N"/>
    <property type="match status" value="1"/>
</dbReference>